<keyword evidence="2 5" id="KW-0812">Transmembrane</keyword>
<feature type="transmembrane region" description="Helical" evidence="5">
    <location>
        <begin position="55"/>
        <end position="79"/>
    </location>
</feature>
<dbReference type="Pfam" id="PF04893">
    <property type="entry name" value="Yip1"/>
    <property type="match status" value="1"/>
</dbReference>
<sequence>MNLQKIGQAIKQFNYSQFFRQLLEDYVKFPLYILTHPFKGYDDFKFENRGKLSVAIVYLILLVITNAISVTSSGFLVSAPYVENFSIIRTFFLVVVPVVLITIGNWSITSLFEGKGKMVEIFKVICYAIIPLVWIGLPMTLISNFLIAEELAIYYAMNSISAFLVGYMALFGLLVIHEYGLLKTIVTLLFTAVAVALIIFIGLLILTLFQQLYGFIVQVYEEFILRVS</sequence>
<feature type="transmembrane region" description="Helical" evidence="5">
    <location>
        <begin position="124"/>
        <end position="147"/>
    </location>
</feature>
<dbReference type="Proteomes" id="UP001209076">
    <property type="component" value="Unassembled WGS sequence"/>
</dbReference>
<evidence type="ECO:0000256" key="3">
    <source>
        <dbReference type="ARBA" id="ARBA00022989"/>
    </source>
</evidence>
<keyword evidence="3 5" id="KW-1133">Transmembrane helix</keyword>
<evidence type="ECO:0000256" key="2">
    <source>
        <dbReference type="ARBA" id="ARBA00022692"/>
    </source>
</evidence>
<organism evidence="7 8">
    <name type="scientific">Paracholeplasma vituli</name>
    <dbReference type="NCBI Taxonomy" id="69473"/>
    <lineage>
        <taxon>Bacteria</taxon>
        <taxon>Bacillati</taxon>
        <taxon>Mycoplasmatota</taxon>
        <taxon>Mollicutes</taxon>
        <taxon>Acholeplasmatales</taxon>
        <taxon>Acholeplasmataceae</taxon>
        <taxon>Paracholeplasma</taxon>
    </lineage>
</organism>
<keyword evidence="4 5" id="KW-0472">Membrane</keyword>
<protein>
    <submittedName>
        <fullName evidence="7">YIP1 family protein</fullName>
    </submittedName>
</protein>
<evidence type="ECO:0000256" key="1">
    <source>
        <dbReference type="ARBA" id="ARBA00004141"/>
    </source>
</evidence>
<keyword evidence="8" id="KW-1185">Reference proteome</keyword>
<feature type="transmembrane region" description="Helical" evidence="5">
    <location>
        <begin position="188"/>
        <end position="209"/>
    </location>
</feature>
<evidence type="ECO:0000313" key="7">
    <source>
        <dbReference type="EMBL" id="MCU0104274.1"/>
    </source>
</evidence>
<feature type="transmembrane region" description="Helical" evidence="5">
    <location>
        <begin position="153"/>
        <end position="176"/>
    </location>
</feature>
<gene>
    <name evidence="7" type="ORF">N7603_01235</name>
</gene>
<name>A0ABT2PTJ6_9MOLU</name>
<comment type="subcellular location">
    <subcellularLocation>
        <location evidence="1">Membrane</location>
        <topology evidence="1">Multi-pass membrane protein</topology>
    </subcellularLocation>
</comment>
<feature type="transmembrane region" description="Helical" evidence="5">
    <location>
        <begin position="91"/>
        <end position="112"/>
    </location>
</feature>
<dbReference type="RefSeq" id="WP_262095497.1">
    <property type="nucleotide sequence ID" value="NZ_JAOEGN010000002.1"/>
</dbReference>
<comment type="caution">
    <text evidence="7">The sequence shown here is derived from an EMBL/GenBank/DDBJ whole genome shotgun (WGS) entry which is preliminary data.</text>
</comment>
<evidence type="ECO:0000259" key="6">
    <source>
        <dbReference type="Pfam" id="PF04893"/>
    </source>
</evidence>
<evidence type="ECO:0000313" key="8">
    <source>
        <dbReference type="Proteomes" id="UP001209076"/>
    </source>
</evidence>
<evidence type="ECO:0000256" key="5">
    <source>
        <dbReference type="SAM" id="Phobius"/>
    </source>
</evidence>
<dbReference type="InterPro" id="IPR006977">
    <property type="entry name" value="Yip1_dom"/>
</dbReference>
<feature type="domain" description="Yip1" evidence="6">
    <location>
        <begin position="32"/>
        <end position="201"/>
    </location>
</feature>
<reference evidence="8" key="1">
    <citation type="submission" date="2023-07" db="EMBL/GenBank/DDBJ databases">
        <title>Novel Mycoplasma species identified in domestic and wild animals.</title>
        <authorList>
            <person name="Volokhov D.V."/>
            <person name="Furtak V.A."/>
            <person name="Zagorodnyaya T.A."/>
        </authorList>
    </citation>
    <scope>NUCLEOTIDE SEQUENCE [LARGE SCALE GENOMIC DNA]</scope>
    <source>
        <strain evidence="8">92-19</strain>
    </source>
</reference>
<evidence type="ECO:0000256" key="4">
    <source>
        <dbReference type="ARBA" id="ARBA00023136"/>
    </source>
</evidence>
<proteinExistence type="predicted"/>
<dbReference type="EMBL" id="JAOEGN010000002">
    <property type="protein sequence ID" value="MCU0104274.1"/>
    <property type="molecule type" value="Genomic_DNA"/>
</dbReference>
<accession>A0ABT2PTJ6</accession>